<sequence>MATIREEITRAAINRAYALVDFNIQNNLEKRHVFRIQTVLADKSLTKDEKSYAVKILNKEFDYHKIINNQGTKRICENCHDECLATLYCEHCIRNYLKENFSNWTSGNNDIDNLIQQCQIKALRPDLIVEWIPYNNLQYIKYLTKGGCSEIYTAVWIDGRYEEWDLKEKQLIRGGSKNMVLKKLENVESANKSWFEEGISHLYLSSKTSLIVQCCGLTQNPFNGNYMIVMNLMNFNLREYLQQNHNELTWKERIQIIYTIVDTVWFIHNENAIHRDLHSGNILFSQLNQSFFVSDLGFCGPANKPLDCIYGNLSYIAPEVIVKKKYTFAADIYSIGMLMWEISSGQPPFINKHDYDLAIKIINGMRPKIIPGTPLEYKELMEQCWDANPTKRPDISTLSYKFRDLNRSYSQNENEHSKIMSINNSQSNTRFNVNSSSTNSSFLGNFSVNSSNWDISSRVYNFENLPEPKNATKEEQDAYHSIQFDFDLQDGLIIEEKSNKRNYFDDDEKDLASNSNKKSQFK</sequence>
<accession>A0A015JN25</accession>
<dbReference type="SUPFAM" id="SSF56112">
    <property type="entry name" value="Protein kinase-like (PK-like)"/>
    <property type="match status" value="1"/>
</dbReference>
<dbReference type="InterPro" id="IPR001245">
    <property type="entry name" value="Ser-Thr/Tyr_kinase_cat_dom"/>
</dbReference>
<dbReference type="InterPro" id="IPR011009">
    <property type="entry name" value="Kinase-like_dom_sf"/>
</dbReference>
<keyword evidence="4" id="KW-1185">Reference proteome</keyword>
<dbReference type="Gene3D" id="1.10.510.10">
    <property type="entry name" value="Transferase(Phosphotransferase) domain 1"/>
    <property type="match status" value="1"/>
</dbReference>
<evidence type="ECO:0000313" key="3">
    <source>
        <dbReference type="EMBL" id="EXX68585.1"/>
    </source>
</evidence>
<dbReference type="GO" id="GO:0005524">
    <property type="term" value="F:ATP binding"/>
    <property type="evidence" value="ECO:0007669"/>
    <property type="project" value="InterPro"/>
</dbReference>
<gene>
    <name evidence="3" type="ORF">RirG_103810</name>
</gene>
<dbReference type="AlphaFoldDB" id="A0A015JN25"/>
<evidence type="ECO:0000259" key="2">
    <source>
        <dbReference type="PROSITE" id="PS50011"/>
    </source>
</evidence>
<dbReference type="HOGENOM" id="CLU_000288_7_34_1"/>
<feature type="compositionally biased region" description="Polar residues" evidence="1">
    <location>
        <begin position="512"/>
        <end position="522"/>
    </location>
</feature>
<dbReference type="PANTHER" id="PTHR44329">
    <property type="entry name" value="SERINE/THREONINE-PROTEIN KINASE TNNI3K-RELATED"/>
    <property type="match status" value="1"/>
</dbReference>
<dbReference type="InterPro" id="IPR051681">
    <property type="entry name" value="Ser/Thr_Kinases-Pseudokinases"/>
</dbReference>
<dbReference type="SMR" id="A0A015JN25"/>
<feature type="region of interest" description="Disordered" evidence="1">
    <location>
        <begin position="503"/>
        <end position="522"/>
    </location>
</feature>
<feature type="domain" description="Protein kinase" evidence="2">
    <location>
        <begin position="137"/>
        <end position="403"/>
    </location>
</feature>
<dbReference type="EMBL" id="JEMT01017247">
    <property type="protein sequence ID" value="EXX68585.1"/>
    <property type="molecule type" value="Genomic_DNA"/>
</dbReference>
<proteinExistence type="predicted"/>
<dbReference type="Pfam" id="PF07714">
    <property type="entry name" value="PK_Tyr_Ser-Thr"/>
    <property type="match status" value="1"/>
</dbReference>
<evidence type="ECO:0000313" key="4">
    <source>
        <dbReference type="Proteomes" id="UP000022910"/>
    </source>
</evidence>
<organism evidence="3 4">
    <name type="scientific">Rhizophagus irregularis (strain DAOM 197198w)</name>
    <name type="common">Glomus intraradices</name>
    <dbReference type="NCBI Taxonomy" id="1432141"/>
    <lineage>
        <taxon>Eukaryota</taxon>
        <taxon>Fungi</taxon>
        <taxon>Fungi incertae sedis</taxon>
        <taxon>Mucoromycota</taxon>
        <taxon>Glomeromycotina</taxon>
        <taxon>Glomeromycetes</taxon>
        <taxon>Glomerales</taxon>
        <taxon>Glomeraceae</taxon>
        <taxon>Rhizophagus</taxon>
    </lineage>
</organism>
<dbReference type="Proteomes" id="UP000022910">
    <property type="component" value="Unassembled WGS sequence"/>
</dbReference>
<evidence type="ECO:0000256" key="1">
    <source>
        <dbReference type="SAM" id="MobiDB-lite"/>
    </source>
</evidence>
<dbReference type="PROSITE" id="PS50011">
    <property type="entry name" value="PROTEIN_KINASE_DOM"/>
    <property type="match status" value="1"/>
</dbReference>
<comment type="caution">
    <text evidence="3">The sequence shown here is derived from an EMBL/GenBank/DDBJ whole genome shotgun (WGS) entry which is preliminary data.</text>
</comment>
<protein>
    <submittedName>
        <fullName evidence="3">Skm1p</fullName>
    </submittedName>
</protein>
<dbReference type="InterPro" id="IPR000719">
    <property type="entry name" value="Prot_kinase_dom"/>
</dbReference>
<reference evidence="3 4" key="1">
    <citation type="submission" date="2014-02" db="EMBL/GenBank/DDBJ databases">
        <title>Single nucleus genome sequencing reveals high similarity among nuclei of an endomycorrhizal fungus.</title>
        <authorList>
            <person name="Lin K."/>
            <person name="Geurts R."/>
            <person name="Zhang Z."/>
            <person name="Limpens E."/>
            <person name="Saunders D.G."/>
            <person name="Mu D."/>
            <person name="Pang E."/>
            <person name="Cao H."/>
            <person name="Cha H."/>
            <person name="Lin T."/>
            <person name="Zhou Q."/>
            <person name="Shang Y."/>
            <person name="Li Y."/>
            <person name="Ivanov S."/>
            <person name="Sharma T."/>
            <person name="Velzen R.V."/>
            <person name="Ruijter N.D."/>
            <person name="Aanen D.K."/>
            <person name="Win J."/>
            <person name="Kamoun S."/>
            <person name="Bisseling T."/>
            <person name="Huang S."/>
        </authorList>
    </citation>
    <scope>NUCLEOTIDE SEQUENCE [LARGE SCALE GENOMIC DNA]</scope>
    <source>
        <strain evidence="4">DAOM197198w</strain>
    </source>
</reference>
<dbReference type="GO" id="GO:0004674">
    <property type="term" value="F:protein serine/threonine kinase activity"/>
    <property type="evidence" value="ECO:0007669"/>
    <property type="project" value="TreeGrafter"/>
</dbReference>
<name>A0A015JN25_RHIIW</name>